<dbReference type="PANTHER" id="PTHR30600:SF10">
    <property type="entry name" value="BLL6722 PROTEIN"/>
    <property type="match status" value="1"/>
</dbReference>
<feature type="signal peptide" evidence="8">
    <location>
        <begin position="1"/>
        <end position="25"/>
    </location>
</feature>
<dbReference type="GO" id="GO:0009055">
    <property type="term" value="F:electron transfer activity"/>
    <property type="evidence" value="ECO:0007669"/>
    <property type="project" value="InterPro"/>
</dbReference>
<dbReference type="GO" id="GO:0000272">
    <property type="term" value="P:polysaccharide catabolic process"/>
    <property type="evidence" value="ECO:0007669"/>
    <property type="project" value="InterPro"/>
</dbReference>
<keyword evidence="10" id="KW-0575">Peroxidase</keyword>
<keyword evidence="6 7" id="KW-0408">Iron</keyword>
<dbReference type="Pfam" id="PF03150">
    <property type="entry name" value="CCP_MauG"/>
    <property type="match status" value="1"/>
</dbReference>
<feature type="chain" id="PRO_5023094395" evidence="8">
    <location>
        <begin position="26"/>
        <end position="465"/>
    </location>
</feature>
<dbReference type="PROSITE" id="PS51007">
    <property type="entry name" value="CYTC"/>
    <property type="match status" value="2"/>
</dbReference>
<dbReference type="GO" id="GO:0030313">
    <property type="term" value="C:cell envelope"/>
    <property type="evidence" value="ECO:0007669"/>
    <property type="project" value="UniProtKB-SubCell"/>
</dbReference>
<dbReference type="GO" id="GO:0020037">
    <property type="term" value="F:heme binding"/>
    <property type="evidence" value="ECO:0007669"/>
    <property type="project" value="InterPro"/>
</dbReference>
<dbReference type="SUPFAM" id="SSF63446">
    <property type="entry name" value="Type I dockerin domain"/>
    <property type="match status" value="1"/>
</dbReference>
<evidence type="ECO:0000256" key="1">
    <source>
        <dbReference type="ARBA" id="ARBA00004196"/>
    </source>
</evidence>
<accession>A0A5C5UXJ7</accession>
<dbReference type="InterPro" id="IPR009056">
    <property type="entry name" value="Cyt_c-like_dom"/>
</dbReference>
<keyword evidence="4 8" id="KW-0732">Signal</keyword>
<evidence type="ECO:0000259" key="9">
    <source>
        <dbReference type="PROSITE" id="PS51007"/>
    </source>
</evidence>
<dbReference type="GO" id="GO:0046872">
    <property type="term" value="F:metal ion binding"/>
    <property type="evidence" value="ECO:0007669"/>
    <property type="project" value="UniProtKB-KW"/>
</dbReference>
<dbReference type="PANTHER" id="PTHR30600">
    <property type="entry name" value="CYTOCHROME C PEROXIDASE-RELATED"/>
    <property type="match status" value="1"/>
</dbReference>
<feature type="domain" description="Cytochrome c" evidence="9">
    <location>
        <begin position="233"/>
        <end position="353"/>
    </location>
</feature>
<evidence type="ECO:0000313" key="10">
    <source>
        <dbReference type="EMBL" id="TWT30192.1"/>
    </source>
</evidence>
<reference evidence="10 11" key="1">
    <citation type="submission" date="2019-02" db="EMBL/GenBank/DDBJ databases">
        <title>Deep-cultivation of Planctomycetes and their phenomic and genomic characterization uncovers novel biology.</title>
        <authorList>
            <person name="Wiegand S."/>
            <person name="Jogler M."/>
            <person name="Boedeker C."/>
            <person name="Pinto D."/>
            <person name="Vollmers J."/>
            <person name="Rivas-Marin E."/>
            <person name="Kohn T."/>
            <person name="Peeters S.H."/>
            <person name="Heuer A."/>
            <person name="Rast P."/>
            <person name="Oberbeckmann S."/>
            <person name="Bunk B."/>
            <person name="Jeske O."/>
            <person name="Meyerdierks A."/>
            <person name="Storesund J.E."/>
            <person name="Kallscheuer N."/>
            <person name="Luecker S."/>
            <person name="Lage O.M."/>
            <person name="Pohl T."/>
            <person name="Merkel B.J."/>
            <person name="Hornburger P."/>
            <person name="Mueller R.-W."/>
            <person name="Bruemmer F."/>
            <person name="Labrenz M."/>
            <person name="Spormann A.M."/>
            <person name="Op Den Camp H."/>
            <person name="Overmann J."/>
            <person name="Amann R."/>
            <person name="Jetten M.S.M."/>
            <person name="Mascher T."/>
            <person name="Medema M.H."/>
            <person name="Devos D.P."/>
            <person name="Kaster A.-K."/>
            <person name="Ovreas L."/>
            <person name="Rohde M."/>
            <person name="Galperin M.Y."/>
            <person name="Jogler C."/>
        </authorList>
    </citation>
    <scope>NUCLEOTIDE SEQUENCE [LARGE SCALE GENOMIC DNA]</scope>
    <source>
        <strain evidence="10 11">KOR34</strain>
    </source>
</reference>
<name>A0A5C5UXJ7_9BACT</name>
<keyword evidence="5 10" id="KW-0560">Oxidoreductase</keyword>
<dbReference type="SUPFAM" id="SSF46626">
    <property type="entry name" value="Cytochrome c"/>
    <property type="match status" value="2"/>
</dbReference>
<dbReference type="Proteomes" id="UP000316714">
    <property type="component" value="Unassembled WGS sequence"/>
</dbReference>
<evidence type="ECO:0000256" key="4">
    <source>
        <dbReference type="ARBA" id="ARBA00022729"/>
    </source>
</evidence>
<protein>
    <submittedName>
        <fullName evidence="10">Cytochrome c551 peroxidase</fullName>
        <ecNumber evidence="10">1.11.1.5</ecNumber>
    </submittedName>
</protein>
<evidence type="ECO:0000313" key="11">
    <source>
        <dbReference type="Proteomes" id="UP000316714"/>
    </source>
</evidence>
<dbReference type="AlphaFoldDB" id="A0A5C5UXJ7"/>
<proteinExistence type="predicted"/>
<dbReference type="Gene3D" id="1.10.1330.10">
    <property type="entry name" value="Dockerin domain"/>
    <property type="match status" value="1"/>
</dbReference>
<keyword evidence="2 7" id="KW-0349">Heme</keyword>
<evidence type="ECO:0000256" key="6">
    <source>
        <dbReference type="ARBA" id="ARBA00023004"/>
    </source>
</evidence>
<dbReference type="Gene3D" id="1.10.760.10">
    <property type="entry name" value="Cytochrome c-like domain"/>
    <property type="match status" value="2"/>
</dbReference>
<organism evidence="10 11">
    <name type="scientific">Posidoniimonas corsicana</name>
    <dbReference type="NCBI Taxonomy" id="1938618"/>
    <lineage>
        <taxon>Bacteria</taxon>
        <taxon>Pseudomonadati</taxon>
        <taxon>Planctomycetota</taxon>
        <taxon>Planctomycetia</taxon>
        <taxon>Pirellulales</taxon>
        <taxon>Lacipirellulaceae</taxon>
        <taxon>Posidoniimonas</taxon>
    </lineage>
</organism>
<dbReference type="EC" id="1.11.1.5" evidence="10"/>
<dbReference type="RefSeq" id="WP_146568563.1">
    <property type="nucleotide sequence ID" value="NZ_SIHJ01000005.1"/>
</dbReference>
<dbReference type="EMBL" id="SIHJ01000005">
    <property type="protein sequence ID" value="TWT30192.1"/>
    <property type="molecule type" value="Genomic_DNA"/>
</dbReference>
<keyword evidence="11" id="KW-1185">Reference proteome</keyword>
<comment type="caution">
    <text evidence="10">The sequence shown here is derived from an EMBL/GenBank/DDBJ whole genome shotgun (WGS) entry which is preliminary data.</text>
</comment>
<evidence type="ECO:0000256" key="7">
    <source>
        <dbReference type="PROSITE-ProRule" id="PRU00433"/>
    </source>
</evidence>
<evidence type="ECO:0000256" key="8">
    <source>
        <dbReference type="SAM" id="SignalP"/>
    </source>
</evidence>
<dbReference type="InterPro" id="IPR036439">
    <property type="entry name" value="Dockerin_dom_sf"/>
</dbReference>
<evidence type="ECO:0000256" key="5">
    <source>
        <dbReference type="ARBA" id="ARBA00023002"/>
    </source>
</evidence>
<dbReference type="InterPro" id="IPR051395">
    <property type="entry name" value="Cytochrome_c_Peroxidase/MauG"/>
</dbReference>
<evidence type="ECO:0000256" key="3">
    <source>
        <dbReference type="ARBA" id="ARBA00022723"/>
    </source>
</evidence>
<keyword evidence="3 7" id="KW-0479">Metal-binding</keyword>
<dbReference type="InterPro" id="IPR036909">
    <property type="entry name" value="Cyt_c-like_dom_sf"/>
</dbReference>
<dbReference type="PROSITE" id="PS00018">
    <property type="entry name" value="EF_HAND_1"/>
    <property type="match status" value="2"/>
</dbReference>
<dbReference type="OrthoDB" id="9772811at2"/>
<dbReference type="InterPro" id="IPR018247">
    <property type="entry name" value="EF_Hand_1_Ca_BS"/>
</dbReference>
<feature type="domain" description="Cytochrome c" evidence="9">
    <location>
        <begin position="72"/>
        <end position="175"/>
    </location>
</feature>
<gene>
    <name evidence="10" type="primary">ccp_2</name>
    <name evidence="10" type="ORF">KOR34_47500</name>
</gene>
<evidence type="ECO:0000256" key="2">
    <source>
        <dbReference type="ARBA" id="ARBA00022617"/>
    </source>
</evidence>
<dbReference type="InterPro" id="IPR004852">
    <property type="entry name" value="Di-haem_cyt_c_peroxidsae"/>
</dbReference>
<dbReference type="GO" id="GO:0004130">
    <property type="term" value="F:cytochrome-c peroxidase activity"/>
    <property type="evidence" value="ECO:0007669"/>
    <property type="project" value="UniProtKB-EC"/>
</dbReference>
<comment type="subcellular location">
    <subcellularLocation>
        <location evidence="1">Cell envelope</location>
    </subcellularLocation>
</comment>
<sequence precursor="true">MQRTICLLVRACALSLSLSLATAHAADRGVPALPEMYQDFVAYAVTDLPEHFKSGPVAATDNTPVDNPITNPGATLGRVLFYDPRLSHNDGTSCASCHQQATGFGDENQFSEGFEGGLTGRHSTALSNAAYYANGRMFWDERAASVEEQVLMPIQDPVEMGTDLDQLRDELAATDYYPKLFQQAFGDSQITNDRISKALGQFVRSMVSYQSKYDQAVEAGTPEAPDYASIFTPLEQQGAELFHGAGQCSQCHTTHAQVGDRARNIGLDADNTADEGAGNGTFKTQSLRNVAVRGRFMHDGRHTTLEEVVEFYSTGIQDNPYLDNRLKTNGEPTVFNFSDQEIDALVAFMETLTDEAFLTSDLFSNPFVSLPGDYDGSGVVDQDDYLLWRDQFGATGDNWADGNADGMVDAADYTLWRDNLGASWEDFTPGSASSGAVPEPVAIAVLLPWVATWLTLRSRSPAPNC</sequence>